<dbReference type="RefSeq" id="XP_056492345.1">
    <property type="nucleotide sequence ID" value="XM_056626550.1"/>
</dbReference>
<comment type="caution">
    <text evidence="2">The sequence shown here is derived from an EMBL/GenBank/DDBJ whole genome shotgun (WGS) entry which is preliminary data.</text>
</comment>
<dbReference type="GeneID" id="81365530"/>
<feature type="compositionally biased region" description="Low complexity" evidence="1">
    <location>
        <begin position="213"/>
        <end position="234"/>
    </location>
</feature>
<sequence>MAGSAAKQKQAGRPQPAIPSSSPRSSPSSSPPFSKASTPDNELTPPVSALMELSRKSRSGSRSRYPQSTPSNSPSPPVVVEISMSAQSTVMPHTRDKNTIVSTCNTPSNEATANTSSNQTIAQLNVPTQSFTERKSWADVLRLPPDSDVTIESAMKSPSEYFDAKQSPRSSPETSGPSSKKSTPPNNKNQVSTQLTTAHSRSGPNPSSPSPPGARNSPTRPSGESSASSKSSGKTARFTKLRKGVVISPSPSSNTPRGKKNKNSWKKPQISDPLPSADSSRTVSPEKDENDETTEKHDQNDKTEETKKAEKSEKISSHSSSVPQEKAPERALPLATDNPNIIENLRGQFGNPAYSDIQILVGSQQSQNAQNFGPGSNYEVFYVHMPVLHLSPFMRQMIEAKAYGHNDGLRYMHVILGPSFNLVPAFSMALQYLYSTPLITSENLWEVVLSSANHGLVYGKTIGEFQPGIAMVHFSLCYAVSGLFLNLPEVIKRGMELAHGLLAWNTVELFFRFGMEPSAYMMSCPELSAEMIASPTPNSSNAGEMWPPKISMSHMKEFNEKWPGVTTNIAVQFIANAITPDFVVYERAQSKFAPSRIPGPLWTLPNSQCSDPRLESLKFGGFLSYSETAPTDPAVLVPSAMLLTLPFSAFSKLLIILNERGKAQVDLISEVVRLREARRLQAVRQYQGQLWPPGTIHRPSLEELAYREFVMCGDPNANPSDNNPQTWVMRVWVGLSHPKMEALKRAHEEEMENKEGKAK</sequence>
<dbReference type="AlphaFoldDB" id="A0A9X0BCY5"/>
<feature type="compositionally biased region" description="Basic and acidic residues" evidence="1">
    <location>
        <begin position="293"/>
        <end position="316"/>
    </location>
</feature>
<gene>
    <name evidence="2" type="ORF">N7509_001913</name>
</gene>
<reference evidence="2" key="1">
    <citation type="submission" date="2022-12" db="EMBL/GenBank/DDBJ databases">
        <authorList>
            <person name="Petersen C."/>
        </authorList>
    </citation>
    <scope>NUCLEOTIDE SEQUENCE</scope>
    <source>
        <strain evidence="2">IBT 29677</strain>
    </source>
</reference>
<evidence type="ECO:0000313" key="3">
    <source>
        <dbReference type="Proteomes" id="UP001147747"/>
    </source>
</evidence>
<protein>
    <submittedName>
        <fullName evidence="2">Uncharacterized protein</fullName>
    </submittedName>
</protein>
<feature type="compositionally biased region" description="Low complexity" evidence="1">
    <location>
        <begin position="14"/>
        <end position="39"/>
    </location>
</feature>
<feature type="region of interest" description="Disordered" evidence="1">
    <location>
        <begin position="1"/>
        <end position="83"/>
    </location>
</feature>
<dbReference type="OrthoDB" id="5329403at2759"/>
<dbReference type="Proteomes" id="UP001147747">
    <property type="component" value="Unassembled WGS sequence"/>
</dbReference>
<keyword evidence="3" id="KW-1185">Reference proteome</keyword>
<name>A0A9X0BCY5_9EURO</name>
<feature type="region of interest" description="Disordered" evidence="1">
    <location>
        <begin position="142"/>
        <end position="333"/>
    </location>
</feature>
<evidence type="ECO:0000313" key="2">
    <source>
        <dbReference type="EMBL" id="KAJ5408030.1"/>
    </source>
</evidence>
<accession>A0A9X0BCY5</accession>
<feature type="compositionally biased region" description="Polar residues" evidence="1">
    <location>
        <begin position="190"/>
        <end position="199"/>
    </location>
</feature>
<organism evidence="2 3">
    <name type="scientific">Penicillium cosmopolitanum</name>
    <dbReference type="NCBI Taxonomy" id="1131564"/>
    <lineage>
        <taxon>Eukaryota</taxon>
        <taxon>Fungi</taxon>
        <taxon>Dikarya</taxon>
        <taxon>Ascomycota</taxon>
        <taxon>Pezizomycotina</taxon>
        <taxon>Eurotiomycetes</taxon>
        <taxon>Eurotiomycetidae</taxon>
        <taxon>Eurotiales</taxon>
        <taxon>Aspergillaceae</taxon>
        <taxon>Penicillium</taxon>
    </lineage>
</organism>
<reference evidence="2" key="2">
    <citation type="journal article" date="2023" name="IMA Fungus">
        <title>Comparative genomic study of the Penicillium genus elucidates a diverse pangenome and 15 lateral gene transfer events.</title>
        <authorList>
            <person name="Petersen C."/>
            <person name="Sorensen T."/>
            <person name="Nielsen M.R."/>
            <person name="Sondergaard T.E."/>
            <person name="Sorensen J.L."/>
            <person name="Fitzpatrick D.A."/>
            <person name="Frisvad J.C."/>
            <person name="Nielsen K.L."/>
        </authorList>
    </citation>
    <scope>NUCLEOTIDE SEQUENCE</scope>
    <source>
        <strain evidence="2">IBT 29677</strain>
    </source>
</reference>
<proteinExistence type="predicted"/>
<feature type="compositionally biased region" description="Low complexity" evidence="1">
    <location>
        <begin position="167"/>
        <end position="189"/>
    </location>
</feature>
<dbReference type="EMBL" id="JAPZBU010000004">
    <property type="protein sequence ID" value="KAJ5408030.1"/>
    <property type="molecule type" value="Genomic_DNA"/>
</dbReference>
<feature type="compositionally biased region" description="Low complexity" evidence="1">
    <location>
        <begin position="62"/>
        <end position="83"/>
    </location>
</feature>
<evidence type="ECO:0000256" key="1">
    <source>
        <dbReference type="SAM" id="MobiDB-lite"/>
    </source>
</evidence>